<evidence type="ECO:0000313" key="4">
    <source>
        <dbReference type="Proteomes" id="UP000075714"/>
    </source>
</evidence>
<gene>
    <name evidence="3" type="ORF">GPECTOR_47g312</name>
</gene>
<proteinExistence type="predicted"/>
<dbReference type="AlphaFoldDB" id="A0A150G863"/>
<dbReference type="Proteomes" id="UP000075714">
    <property type="component" value="Unassembled WGS sequence"/>
</dbReference>
<organism evidence="3 4">
    <name type="scientific">Gonium pectorale</name>
    <name type="common">Green alga</name>
    <dbReference type="NCBI Taxonomy" id="33097"/>
    <lineage>
        <taxon>Eukaryota</taxon>
        <taxon>Viridiplantae</taxon>
        <taxon>Chlorophyta</taxon>
        <taxon>core chlorophytes</taxon>
        <taxon>Chlorophyceae</taxon>
        <taxon>CS clade</taxon>
        <taxon>Chlamydomonadales</taxon>
        <taxon>Volvocaceae</taxon>
        <taxon>Gonium</taxon>
    </lineage>
</organism>
<dbReference type="EMBL" id="LSYV01000048">
    <property type="protein sequence ID" value="KXZ46037.1"/>
    <property type="molecule type" value="Genomic_DNA"/>
</dbReference>
<comment type="caution">
    <text evidence="3">The sequence shown here is derived from an EMBL/GenBank/DDBJ whole genome shotgun (WGS) entry which is preliminary data.</text>
</comment>
<sequence length="780" mass="80583">MAAGYALLIWVLLASAVSGSPLGCDPPKPEQRLVAYGSFNYTHRIRTSRPEAQSLFDQGVLLAAGFNQAEAAAAFVAAISFDHLCAMCWWGLAYARAPFQNKPAVPPPTDPAAAVYPRYRRSEMEAALAAIRVAAALTGLVRPTDFDAAVAAANASLPVAAAAPPPPQESNGTAAAAGALRLMERLNGCPPTYGKPATGAGRRQQRRRAAAEGAAEGSVDAPAAAATAAAARSLLARERHYVAAMADRLAVRETWGERWQAAERRYAQDMADIAGCFPDDADAPALAAEALANTVPWDFWDPVTDSPREPTPMVLALLNESLSRDPLQPLALHLHIHVTEALPAGRGPTRAGLAEASADSLMGLLPAWDHLQHMPSHTFVRVGRWADSVQSNIASLRASVRASHACLASTYPDHNAAMLVFGASMGADLQTAATYARFAKELPRFVRDAPARLGVEWVAPLPVWVRFAQWHTIMQAPPPPAADGSAGGGGGNATAGGAGGGAKRPDVAADPFLDPALRYTAAQGGNGTGPGPFRGPIKDTEYTQEGADFARVWWHFARAMALAAQDVPAKPGQGLGIDVPGYKMLSLVLRLVGKPGFAEARLALLDGQVEPAAEALGRAAEAEAGGGYFEPPRLGPQPARQCLGWVLLRAGRLREALQTYLEDLAHYPANPWSVRGLHAATPLAQKRLADLQVELAAADAAAAAAAAGGGTASGTSTVAAADAAAKAAKLRGDVEGLEGALKAAAAAVAEAGGAAGGAGGADGTTGALRSSCLAFSEHGK</sequence>
<feature type="region of interest" description="Disordered" evidence="1">
    <location>
        <begin position="476"/>
        <end position="505"/>
    </location>
</feature>
<protein>
    <submittedName>
        <fullName evidence="3">Uncharacterized protein</fullName>
    </submittedName>
</protein>
<dbReference type="PANTHER" id="PTHR45588">
    <property type="entry name" value="TPR DOMAIN-CONTAINING PROTEIN"/>
    <property type="match status" value="1"/>
</dbReference>
<name>A0A150G863_GONPE</name>
<keyword evidence="4" id="KW-1185">Reference proteome</keyword>
<feature type="region of interest" description="Disordered" evidence="1">
    <location>
        <begin position="191"/>
        <end position="217"/>
    </location>
</feature>
<dbReference type="STRING" id="33097.A0A150G863"/>
<dbReference type="PANTHER" id="PTHR45588:SF1">
    <property type="entry name" value="WW DOMAIN-CONTAINING PROTEIN"/>
    <property type="match status" value="1"/>
</dbReference>
<evidence type="ECO:0000256" key="1">
    <source>
        <dbReference type="SAM" id="MobiDB-lite"/>
    </source>
</evidence>
<feature type="signal peptide" evidence="2">
    <location>
        <begin position="1"/>
        <end position="19"/>
    </location>
</feature>
<dbReference type="OrthoDB" id="414774at2759"/>
<feature type="compositionally biased region" description="Gly residues" evidence="1">
    <location>
        <begin position="485"/>
        <end position="502"/>
    </location>
</feature>
<evidence type="ECO:0000313" key="3">
    <source>
        <dbReference type="EMBL" id="KXZ46037.1"/>
    </source>
</evidence>
<accession>A0A150G863</accession>
<reference evidence="4" key="1">
    <citation type="journal article" date="2016" name="Nat. Commun.">
        <title>The Gonium pectorale genome demonstrates co-option of cell cycle regulation during the evolution of multicellularity.</title>
        <authorList>
            <person name="Hanschen E.R."/>
            <person name="Marriage T.N."/>
            <person name="Ferris P.J."/>
            <person name="Hamaji T."/>
            <person name="Toyoda A."/>
            <person name="Fujiyama A."/>
            <person name="Neme R."/>
            <person name="Noguchi H."/>
            <person name="Minakuchi Y."/>
            <person name="Suzuki M."/>
            <person name="Kawai-Toyooka H."/>
            <person name="Smith D.R."/>
            <person name="Sparks H."/>
            <person name="Anderson J."/>
            <person name="Bakaric R."/>
            <person name="Luria V."/>
            <person name="Karger A."/>
            <person name="Kirschner M.W."/>
            <person name="Durand P.M."/>
            <person name="Michod R.E."/>
            <person name="Nozaki H."/>
            <person name="Olson B.J."/>
        </authorList>
    </citation>
    <scope>NUCLEOTIDE SEQUENCE [LARGE SCALE GENOMIC DNA]</scope>
    <source>
        <strain evidence="4">NIES-2863</strain>
    </source>
</reference>
<feature type="chain" id="PRO_5007561978" evidence="2">
    <location>
        <begin position="20"/>
        <end position="780"/>
    </location>
</feature>
<keyword evidence="2" id="KW-0732">Signal</keyword>
<evidence type="ECO:0000256" key="2">
    <source>
        <dbReference type="SAM" id="SignalP"/>
    </source>
</evidence>